<dbReference type="Pfam" id="PF12728">
    <property type="entry name" value="HTH_17"/>
    <property type="match status" value="1"/>
</dbReference>
<dbReference type="NCBIfam" id="TIGR01764">
    <property type="entry name" value="excise"/>
    <property type="match status" value="1"/>
</dbReference>
<keyword evidence="3" id="KW-1185">Reference proteome</keyword>
<reference evidence="2 3" key="1">
    <citation type="submission" date="2019-02" db="EMBL/GenBank/DDBJ databases">
        <title>Genomic Encyclopedia of Type Strains, Phase IV (KMG-IV): sequencing the most valuable type-strain genomes for metagenomic binning, comparative biology and taxonomic classification.</title>
        <authorList>
            <person name="Goeker M."/>
        </authorList>
    </citation>
    <scope>NUCLEOTIDE SEQUENCE [LARGE SCALE GENOMIC DNA]</scope>
    <source>
        <strain evidence="2 3">DSM 23814</strain>
    </source>
</reference>
<evidence type="ECO:0000313" key="2">
    <source>
        <dbReference type="EMBL" id="RZT98230.1"/>
    </source>
</evidence>
<dbReference type="EMBL" id="SHKO01000001">
    <property type="protein sequence ID" value="RZT98230.1"/>
    <property type="molecule type" value="Genomic_DNA"/>
</dbReference>
<dbReference type="AlphaFoldDB" id="A0A4Q7VPA1"/>
<dbReference type="InterPro" id="IPR009061">
    <property type="entry name" value="DNA-bd_dom_put_sf"/>
</dbReference>
<dbReference type="InterPro" id="IPR010093">
    <property type="entry name" value="SinI_DNA-bd"/>
</dbReference>
<dbReference type="SUPFAM" id="SSF46955">
    <property type="entry name" value="Putative DNA-binding domain"/>
    <property type="match status" value="1"/>
</dbReference>
<evidence type="ECO:0000259" key="1">
    <source>
        <dbReference type="Pfam" id="PF12728"/>
    </source>
</evidence>
<accession>A0A4Q7VPA1</accession>
<dbReference type="NCBIfam" id="NF047737">
    <property type="entry name" value="antiphage_MADS1"/>
    <property type="match status" value="1"/>
</dbReference>
<evidence type="ECO:0000313" key="3">
    <source>
        <dbReference type="Proteomes" id="UP000293398"/>
    </source>
</evidence>
<dbReference type="InterPro" id="IPR036388">
    <property type="entry name" value="WH-like_DNA-bd_sf"/>
</dbReference>
<name>A0A4Q7VPA1_9BURK</name>
<proteinExistence type="predicted"/>
<feature type="domain" description="Helix-turn-helix" evidence="1">
    <location>
        <begin position="26"/>
        <end position="74"/>
    </location>
</feature>
<organism evidence="2 3">
    <name type="scientific">Advenella incenata</name>
    <dbReference type="NCBI Taxonomy" id="267800"/>
    <lineage>
        <taxon>Bacteria</taxon>
        <taxon>Pseudomonadati</taxon>
        <taxon>Pseudomonadota</taxon>
        <taxon>Betaproteobacteria</taxon>
        <taxon>Burkholderiales</taxon>
        <taxon>Alcaligenaceae</taxon>
    </lineage>
</organism>
<dbReference type="Proteomes" id="UP000293398">
    <property type="component" value="Unassembled WGS sequence"/>
</dbReference>
<comment type="caution">
    <text evidence="2">The sequence shown here is derived from an EMBL/GenBank/DDBJ whole genome shotgun (WGS) entry which is preliminary data.</text>
</comment>
<dbReference type="InterPro" id="IPR041657">
    <property type="entry name" value="HTH_17"/>
</dbReference>
<gene>
    <name evidence="2" type="ORF">EV681_0004</name>
</gene>
<dbReference type="GO" id="GO:0003677">
    <property type="term" value="F:DNA binding"/>
    <property type="evidence" value="ECO:0007669"/>
    <property type="project" value="InterPro"/>
</dbReference>
<sequence length="92" mass="10707">MALLRAILQFIALKMTRLESEVKDRWLSVDEIADYLGIKRDTVYKWIAERRMPAHKTGRLWKFKRDEVDGWVRDGKAGESSDQEKADLGAVK</sequence>
<dbReference type="Gene3D" id="1.10.10.10">
    <property type="entry name" value="Winged helix-like DNA-binding domain superfamily/Winged helix DNA-binding domain"/>
    <property type="match status" value="1"/>
</dbReference>
<protein>
    <submittedName>
        <fullName evidence="2">AlpA family transcriptional regulator</fullName>
    </submittedName>
</protein>